<sequence>MVLSRVRESSCSTVVSGLNRSLPRKRTEEDELPAPQQARNNDATDVYTSRSHHSMPQPWKALARSAKMSGAVQEVANAVRPQLRHKAHTSRLPGHKTTIVGTLIFPTGPCPRSNMDKQSRGKTLSPEGNHQLLREAANKESFRSTVKVQTNLALLLAAAGHNLWQT</sequence>
<comment type="caution">
    <text evidence="2">The sequence shown here is derived from an EMBL/GenBank/DDBJ whole genome shotgun (WGS) entry which is preliminary data.</text>
</comment>
<gene>
    <name evidence="2" type="ORF">NDU88_011081</name>
</gene>
<reference evidence="2" key="1">
    <citation type="journal article" date="2022" name="bioRxiv">
        <title>Sequencing and chromosome-scale assembly of the giantPleurodeles waltlgenome.</title>
        <authorList>
            <person name="Brown T."/>
            <person name="Elewa A."/>
            <person name="Iarovenko S."/>
            <person name="Subramanian E."/>
            <person name="Araus A.J."/>
            <person name="Petzold A."/>
            <person name="Susuki M."/>
            <person name="Suzuki K.-i.T."/>
            <person name="Hayashi T."/>
            <person name="Toyoda A."/>
            <person name="Oliveira C."/>
            <person name="Osipova E."/>
            <person name="Leigh N.D."/>
            <person name="Simon A."/>
            <person name="Yun M.H."/>
        </authorList>
    </citation>
    <scope>NUCLEOTIDE SEQUENCE</scope>
    <source>
        <strain evidence="2">20211129_DDA</strain>
        <tissue evidence="2">Liver</tissue>
    </source>
</reference>
<feature type="region of interest" description="Disordered" evidence="1">
    <location>
        <begin position="1"/>
        <end position="58"/>
    </location>
</feature>
<proteinExistence type="predicted"/>
<name>A0AAV7PXM9_PLEWA</name>
<protein>
    <submittedName>
        <fullName evidence="2">Uncharacterized protein</fullName>
    </submittedName>
</protein>
<feature type="compositionally biased region" description="Polar residues" evidence="1">
    <location>
        <begin position="9"/>
        <end position="19"/>
    </location>
</feature>
<dbReference type="EMBL" id="JANPWB010000011">
    <property type="protein sequence ID" value="KAJ1132780.1"/>
    <property type="molecule type" value="Genomic_DNA"/>
</dbReference>
<accession>A0AAV7PXM9</accession>
<keyword evidence="3" id="KW-1185">Reference proteome</keyword>
<evidence type="ECO:0000313" key="3">
    <source>
        <dbReference type="Proteomes" id="UP001066276"/>
    </source>
</evidence>
<dbReference type="Proteomes" id="UP001066276">
    <property type="component" value="Chromosome 7"/>
</dbReference>
<organism evidence="2 3">
    <name type="scientific">Pleurodeles waltl</name>
    <name type="common">Iberian ribbed newt</name>
    <dbReference type="NCBI Taxonomy" id="8319"/>
    <lineage>
        <taxon>Eukaryota</taxon>
        <taxon>Metazoa</taxon>
        <taxon>Chordata</taxon>
        <taxon>Craniata</taxon>
        <taxon>Vertebrata</taxon>
        <taxon>Euteleostomi</taxon>
        <taxon>Amphibia</taxon>
        <taxon>Batrachia</taxon>
        <taxon>Caudata</taxon>
        <taxon>Salamandroidea</taxon>
        <taxon>Salamandridae</taxon>
        <taxon>Pleurodelinae</taxon>
        <taxon>Pleurodeles</taxon>
    </lineage>
</organism>
<dbReference type="AlphaFoldDB" id="A0AAV7PXM9"/>
<evidence type="ECO:0000256" key="1">
    <source>
        <dbReference type="SAM" id="MobiDB-lite"/>
    </source>
</evidence>
<feature type="compositionally biased region" description="Polar residues" evidence="1">
    <location>
        <begin position="37"/>
        <end position="49"/>
    </location>
</feature>
<evidence type="ECO:0000313" key="2">
    <source>
        <dbReference type="EMBL" id="KAJ1132780.1"/>
    </source>
</evidence>